<organism evidence="1 2">
    <name type="scientific">Bacillus cereus</name>
    <dbReference type="NCBI Taxonomy" id="1396"/>
    <lineage>
        <taxon>Bacteria</taxon>
        <taxon>Bacillati</taxon>
        <taxon>Bacillota</taxon>
        <taxon>Bacilli</taxon>
        <taxon>Bacillales</taxon>
        <taxon>Bacillaceae</taxon>
        <taxon>Bacillus</taxon>
        <taxon>Bacillus cereus group</taxon>
    </lineage>
</organism>
<name>A0ABD4LLX1_BACCE</name>
<proteinExistence type="predicted"/>
<accession>A0ABD4LLX1</accession>
<comment type="caution">
    <text evidence="1">The sequence shown here is derived from an EMBL/GenBank/DDBJ whole genome shotgun (WGS) entry which is preliminary data.</text>
</comment>
<sequence>MNILTWDENSAKKGMSFEESIAVAGLTDAYRNDELPEGVQTKHAMALIMTSLIGDYHAIVVKRSEELLEDAEIYLLTWNEVIEGGDMKQVDTFLLRNLVKGSLFKQV</sequence>
<protein>
    <recommendedName>
        <fullName evidence="3">Phage protein</fullName>
    </recommendedName>
</protein>
<dbReference type="RefSeq" id="WP_200152574.1">
    <property type="nucleotide sequence ID" value="NZ_JAEFBZ010000007.1"/>
</dbReference>
<dbReference type="Proteomes" id="UP000613452">
    <property type="component" value="Unassembled WGS sequence"/>
</dbReference>
<dbReference type="EMBL" id="JAEFBZ010000007">
    <property type="protein sequence ID" value="MBK1611735.1"/>
    <property type="molecule type" value="Genomic_DNA"/>
</dbReference>
<reference evidence="1 2" key="1">
    <citation type="submission" date="2020-12" db="EMBL/GenBank/DDBJ databases">
        <title>Genome assembly for a thermostable protease producing Bacillus cereus MAKP1 strain isolated from chicken gut.</title>
        <authorList>
            <person name="Malaviya A."/>
        </authorList>
    </citation>
    <scope>NUCLEOTIDE SEQUENCE [LARGE SCALE GENOMIC DNA]</scope>
    <source>
        <strain evidence="1 2">MAKP1</strain>
    </source>
</reference>
<evidence type="ECO:0000313" key="2">
    <source>
        <dbReference type="Proteomes" id="UP000613452"/>
    </source>
</evidence>
<gene>
    <name evidence="1" type="ORF">JCR31_28240</name>
</gene>
<evidence type="ECO:0008006" key="3">
    <source>
        <dbReference type="Google" id="ProtNLM"/>
    </source>
</evidence>
<evidence type="ECO:0000313" key="1">
    <source>
        <dbReference type="EMBL" id="MBK1611735.1"/>
    </source>
</evidence>
<dbReference type="AlphaFoldDB" id="A0ABD4LLX1"/>